<feature type="non-terminal residue" evidence="1">
    <location>
        <position position="1"/>
    </location>
</feature>
<reference evidence="1" key="1">
    <citation type="submission" date="2023-10" db="EMBL/GenBank/DDBJ databases">
        <title>Genome assembly of Pristionchus species.</title>
        <authorList>
            <person name="Yoshida K."/>
            <person name="Sommer R.J."/>
        </authorList>
    </citation>
    <scope>NUCLEOTIDE SEQUENCE</scope>
    <source>
        <strain evidence="1">RS0144</strain>
    </source>
</reference>
<proteinExistence type="predicted"/>
<sequence length="127" mass="14399">TKWHHAVSPIRHYAYGTCSHMTYSRFPSMHSQTSGMPQWHDSEVFTFMRSQTSAIDSSVRDEIPWPCIATSKQTEFVIPVRLPSPRSIASTRRQSNTDCRPHPPPVRLPLASYVLVSLTQHPSSLVP</sequence>
<gene>
    <name evidence="1" type="ORF">PENTCL1PPCAC_12842</name>
</gene>
<evidence type="ECO:0000313" key="1">
    <source>
        <dbReference type="EMBL" id="GMS90667.1"/>
    </source>
</evidence>
<accession>A0AAV5T6T7</accession>
<comment type="caution">
    <text evidence="1">The sequence shown here is derived from an EMBL/GenBank/DDBJ whole genome shotgun (WGS) entry which is preliminary data.</text>
</comment>
<dbReference type="Proteomes" id="UP001432027">
    <property type="component" value="Unassembled WGS sequence"/>
</dbReference>
<evidence type="ECO:0000313" key="2">
    <source>
        <dbReference type="Proteomes" id="UP001432027"/>
    </source>
</evidence>
<dbReference type="EMBL" id="BTSX01000003">
    <property type="protein sequence ID" value="GMS90667.1"/>
    <property type="molecule type" value="Genomic_DNA"/>
</dbReference>
<name>A0AAV5T6T7_9BILA</name>
<keyword evidence="2" id="KW-1185">Reference proteome</keyword>
<organism evidence="1 2">
    <name type="scientific">Pristionchus entomophagus</name>
    <dbReference type="NCBI Taxonomy" id="358040"/>
    <lineage>
        <taxon>Eukaryota</taxon>
        <taxon>Metazoa</taxon>
        <taxon>Ecdysozoa</taxon>
        <taxon>Nematoda</taxon>
        <taxon>Chromadorea</taxon>
        <taxon>Rhabditida</taxon>
        <taxon>Rhabditina</taxon>
        <taxon>Diplogasteromorpha</taxon>
        <taxon>Diplogasteroidea</taxon>
        <taxon>Neodiplogasteridae</taxon>
        <taxon>Pristionchus</taxon>
    </lineage>
</organism>
<dbReference type="AlphaFoldDB" id="A0AAV5T6T7"/>
<protein>
    <submittedName>
        <fullName evidence="1">Uncharacterized protein</fullName>
    </submittedName>
</protein>